<feature type="compositionally biased region" description="Low complexity" evidence="1">
    <location>
        <begin position="16"/>
        <end position="31"/>
    </location>
</feature>
<dbReference type="Proteomes" id="UP000237438">
    <property type="component" value="Unassembled WGS sequence"/>
</dbReference>
<evidence type="ECO:0000256" key="1">
    <source>
        <dbReference type="SAM" id="MobiDB-lite"/>
    </source>
</evidence>
<dbReference type="OrthoDB" id="4526357at2759"/>
<protein>
    <submittedName>
        <fullName evidence="2">Uncharacterized protein</fullName>
    </submittedName>
</protein>
<dbReference type="AlphaFoldDB" id="A0A2S4PWZ5"/>
<keyword evidence="3" id="KW-1185">Reference proteome</keyword>
<evidence type="ECO:0000313" key="2">
    <source>
        <dbReference type="EMBL" id="POS86537.1"/>
    </source>
</evidence>
<comment type="caution">
    <text evidence="2">The sequence shown here is derived from an EMBL/GenBank/DDBJ whole genome shotgun (WGS) entry which is preliminary data.</text>
</comment>
<dbReference type="EMBL" id="PEDP01000309">
    <property type="protein sequence ID" value="POS86537.1"/>
    <property type="molecule type" value="Genomic_DNA"/>
</dbReference>
<organism evidence="2 3">
    <name type="scientific">Erysiphe pulchra</name>
    <dbReference type="NCBI Taxonomy" id="225359"/>
    <lineage>
        <taxon>Eukaryota</taxon>
        <taxon>Fungi</taxon>
        <taxon>Dikarya</taxon>
        <taxon>Ascomycota</taxon>
        <taxon>Pezizomycotina</taxon>
        <taxon>Leotiomycetes</taxon>
        <taxon>Erysiphales</taxon>
        <taxon>Erysiphaceae</taxon>
        <taxon>Erysiphe</taxon>
    </lineage>
</organism>
<feature type="non-terminal residue" evidence="2">
    <location>
        <position position="321"/>
    </location>
</feature>
<evidence type="ECO:0000313" key="3">
    <source>
        <dbReference type="Proteomes" id="UP000237438"/>
    </source>
</evidence>
<proteinExistence type="predicted"/>
<name>A0A2S4PWZ5_9PEZI</name>
<feature type="region of interest" description="Disordered" evidence="1">
    <location>
        <begin position="1"/>
        <end position="33"/>
    </location>
</feature>
<reference evidence="2 3" key="1">
    <citation type="submission" date="2017-10" db="EMBL/GenBank/DDBJ databases">
        <title>Development of genomic resources for the powdery mildew, Erysiphe pulchra.</title>
        <authorList>
            <person name="Wadl P.A."/>
            <person name="Mack B.M."/>
            <person name="Moore G."/>
            <person name="Beltz S.B."/>
        </authorList>
    </citation>
    <scope>NUCLEOTIDE SEQUENCE [LARGE SCALE GENOMIC DNA]</scope>
    <source>
        <strain evidence="2">Cflorida</strain>
    </source>
</reference>
<gene>
    <name evidence="2" type="ORF">EPUL_001232</name>
</gene>
<accession>A0A2S4PWZ5</accession>
<sequence length="321" mass="35254">MADADSDVDMSPPTTPTRTSSTFPPLTSTPTQRSRTLRFADIYSSQHSTYDPEAPYSPGDPFIAFEKIKQIKVNGNISKATEKAFDKEREVIAKREQIAEEYSRALDEATSCVQELGLGNGISQLEKALAQVLKRFARGDNLFGIGTDHTGLSESIYATRQGQTSSSKPSYAEAIKTHLPNTTKPNLPPKPCTSLPNFTSHTRKIDNRIFVRLPENHPSRAHHVHAVKAALVNKLGPEGVLVKTIQKVKSGLAIVPADGKQAEQILKNSHAITSVLGGQVEKAEEWFTYVIDHVPRKIHSLDGTEFEITEESAKKEVEAVT</sequence>